<dbReference type="InterPro" id="IPR001148">
    <property type="entry name" value="CA_dom"/>
</dbReference>
<evidence type="ECO:0000256" key="5">
    <source>
        <dbReference type="SAM" id="SignalP"/>
    </source>
</evidence>
<dbReference type="AlphaFoldDB" id="A0A8T1XJJ2"/>
<evidence type="ECO:0000256" key="2">
    <source>
        <dbReference type="ARBA" id="ARBA00006365"/>
    </source>
</evidence>
<feature type="compositionally biased region" description="Pro residues" evidence="4">
    <location>
        <begin position="25"/>
        <end position="58"/>
    </location>
</feature>
<proteinExistence type="inferred from homology"/>
<evidence type="ECO:0000256" key="3">
    <source>
        <dbReference type="ARBA" id="ARBA00022640"/>
    </source>
</evidence>
<dbReference type="Pfam" id="PF00194">
    <property type="entry name" value="Carb_anhydrase"/>
    <property type="match status" value="1"/>
</dbReference>
<evidence type="ECO:0000313" key="8">
    <source>
        <dbReference type="Proteomes" id="UP000694240"/>
    </source>
</evidence>
<dbReference type="GO" id="GO:0008270">
    <property type="term" value="F:zinc ion binding"/>
    <property type="evidence" value="ECO:0007669"/>
    <property type="project" value="InterPro"/>
</dbReference>
<feature type="domain" description="Alpha-carbonic anhydrase" evidence="6">
    <location>
        <begin position="1"/>
        <end position="117"/>
    </location>
</feature>
<dbReference type="GO" id="GO:0009570">
    <property type="term" value="C:chloroplast stroma"/>
    <property type="evidence" value="ECO:0007669"/>
    <property type="project" value="UniProtKB-SubCell"/>
</dbReference>
<dbReference type="PROSITE" id="PS51144">
    <property type="entry name" value="ALPHA_CA_2"/>
    <property type="match status" value="1"/>
</dbReference>
<gene>
    <name evidence="7" type="ORF">ISN45_Aa08g019990</name>
</gene>
<keyword evidence="8" id="KW-1185">Reference proteome</keyword>
<feature type="chain" id="PRO_5035830370" evidence="5">
    <location>
        <begin position="24"/>
        <end position="132"/>
    </location>
</feature>
<accession>A0A8T1XJJ2</accession>
<feature type="signal peptide" evidence="5">
    <location>
        <begin position="1"/>
        <end position="23"/>
    </location>
</feature>
<organism evidence="7 8">
    <name type="scientific">Arabidopsis thaliana x Arabidopsis arenosa</name>
    <dbReference type="NCBI Taxonomy" id="1240361"/>
    <lineage>
        <taxon>Eukaryota</taxon>
        <taxon>Viridiplantae</taxon>
        <taxon>Streptophyta</taxon>
        <taxon>Embryophyta</taxon>
        <taxon>Tracheophyta</taxon>
        <taxon>Spermatophyta</taxon>
        <taxon>Magnoliopsida</taxon>
        <taxon>eudicotyledons</taxon>
        <taxon>Gunneridae</taxon>
        <taxon>Pentapetalae</taxon>
        <taxon>rosids</taxon>
        <taxon>malvids</taxon>
        <taxon>Brassicales</taxon>
        <taxon>Brassicaceae</taxon>
        <taxon>Camelineae</taxon>
        <taxon>Arabidopsis</taxon>
    </lineage>
</organism>
<evidence type="ECO:0000256" key="1">
    <source>
        <dbReference type="ARBA" id="ARBA00004470"/>
    </source>
</evidence>
<feature type="region of interest" description="Disordered" evidence="4">
    <location>
        <begin position="22"/>
        <end position="63"/>
    </location>
</feature>
<dbReference type="Proteomes" id="UP000694240">
    <property type="component" value="Chromosome 13"/>
</dbReference>
<evidence type="ECO:0000259" key="6">
    <source>
        <dbReference type="PROSITE" id="PS51144"/>
    </source>
</evidence>
<comment type="similarity">
    <text evidence="2">Belongs to the alpha-class carbonic anhydrase family.</text>
</comment>
<dbReference type="EMBL" id="JAEFBK010000013">
    <property type="protein sequence ID" value="KAG7534447.1"/>
    <property type="molecule type" value="Genomic_DNA"/>
</dbReference>
<dbReference type="GO" id="GO:0006730">
    <property type="term" value="P:one-carbon metabolic process"/>
    <property type="evidence" value="ECO:0007669"/>
    <property type="project" value="TreeGrafter"/>
</dbReference>
<name>A0A8T1XJJ2_9BRAS</name>
<keyword evidence="5" id="KW-0732">Signal</keyword>
<evidence type="ECO:0000313" key="7">
    <source>
        <dbReference type="EMBL" id="KAG7534447.1"/>
    </source>
</evidence>
<dbReference type="InterPro" id="IPR023561">
    <property type="entry name" value="Carbonic_anhydrase_a-class"/>
</dbReference>
<keyword evidence="3" id="KW-0934">Plastid</keyword>
<protein>
    <submittedName>
        <fullName evidence="7">Alpha carbonic anhydrase domain</fullName>
    </submittedName>
</protein>
<reference evidence="7 8" key="1">
    <citation type="submission" date="2020-12" db="EMBL/GenBank/DDBJ databases">
        <title>Concerted genomic and epigenomic changes stabilize Arabidopsis allopolyploids.</title>
        <authorList>
            <person name="Chen Z."/>
        </authorList>
    </citation>
    <scope>NUCLEOTIDE SEQUENCE [LARGE SCALE GENOMIC DNA]</scope>
    <source>
        <strain evidence="7">Allo738</strain>
        <tissue evidence="7">Leaf</tissue>
    </source>
</reference>
<dbReference type="PANTHER" id="PTHR18952">
    <property type="entry name" value="CARBONIC ANHYDRASE"/>
    <property type="match status" value="1"/>
</dbReference>
<evidence type="ECO:0000256" key="4">
    <source>
        <dbReference type="SAM" id="MobiDB-lite"/>
    </source>
</evidence>
<sequence length="132" mass="14374">MKISSLGWVFVLIFISITIVSSAQAPPPPKPKPAPAPKPKPAPAPTPAPKPKPAPKPAPGGEVAPPCSENVIWSISKEIRTVSSKQVKLLRVAVHDASDSNARPLQAINKRMVYLYKPKVKLMKKYRNTSFY</sequence>
<comment type="subcellular location">
    <subcellularLocation>
        <location evidence="1">Plastid</location>
        <location evidence="1">Chloroplast stroma</location>
    </subcellularLocation>
</comment>
<comment type="caution">
    <text evidence="7">The sequence shown here is derived from an EMBL/GenBank/DDBJ whole genome shotgun (WGS) entry which is preliminary data.</text>
</comment>
<dbReference type="GO" id="GO:0004089">
    <property type="term" value="F:carbonate dehydratase activity"/>
    <property type="evidence" value="ECO:0007669"/>
    <property type="project" value="InterPro"/>
</dbReference>
<dbReference type="PANTHER" id="PTHR18952:SF217">
    <property type="entry name" value="ALPHA CARBONIC ANHYDRASE 5-RELATED"/>
    <property type="match status" value="1"/>
</dbReference>